<dbReference type="GO" id="GO:0015948">
    <property type="term" value="P:methanogenesis"/>
    <property type="evidence" value="ECO:0007669"/>
    <property type="project" value="InterPro"/>
</dbReference>
<evidence type="ECO:0000256" key="4">
    <source>
        <dbReference type="SAM" id="MobiDB-lite"/>
    </source>
</evidence>
<dbReference type="Pfam" id="PF06253">
    <property type="entry name" value="MTTB"/>
    <property type="match status" value="1"/>
</dbReference>
<evidence type="ECO:0000256" key="2">
    <source>
        <dbReference type="ARBA" id="ARBA00022603"/>
    </source>
</evidence>
<reference evidence="5 6" key="1">
    <citation type="submission" date="2020-02" db="EMBL/GenBank/DDBJ databases">
        <title>Rhodobacter translucens sp. nov., a novel bacterium isolated from activated sludge.</title>
        <authorList>
            <person name="Liu J."/>
        </authorList>
    </citation>
    <scope>NUCLEOTIDE SEQUENCE [LARGE SCALE GENOMIC DNA]</scope>
    <source>
        <strain evidence="5 6">HX-7-19</strain>
    </source>
</reference>
<accession>A0A6M1U340</accession>
<dbReference type="RefSeq" id="WP_165053841.1">
    <property type="nucleotide sequence ID" value="NZ_JAALFE010000033.1"/>
</dbReference>
<dbReference type="Proteomes" id="UP000474758">
    <property type="component" value="Unassembled WGS sequence"/>
</dbReference>
<sequence length="600" mass="63907">MSDSQAPRNRRAGGRAARVAARLTPGADAINPAPTGSTGGQYRPLTDSNCAQIIDAALTLLATVGIGEVPKVVRDLALQRGCQFDAHGRLLYSRDLVEDIVASTPKSVTLLGQDPRHDFEVKGQEVRFGTGGAAVQTLDISNGNYRPSTLRDLYDFARLADTLDNLCWFTRCCVATDVDDVFDLDINTAYAIAAGTTKPIGTSFSFGSHVDACVEMFDMMLGDVGAFSKRPFCKAHISPMISPMRYGEDAVDVAIAALRHNMPINTITAAQAGATAPAPLAGMLAQSLAETLAALVLIDLLKPGHPVIFSNWPFVVDLRTGAFAGGSAEMAILNAASAQLSNSLGLISGIGASMSDSKIPDAQAGYEKGLTALAAGLAGGNLVYESAGMFASLLGVSFEGFVIDNEILGSVQRIIRGVEVNDDTLNLDAIEQTIRGAGHYLGGDQTLAAMQRDYYYPALSDRTSPVVWTEAGKHDIRQRAQLLSRDILAHHFPNHITYEADRRVRSTFNIRLPRDCMKAMSGSLIRDQTLAVASGERGKAGPGPEDEMFRPPPRPYAGFSCPGAGNGPRLADQATGRDGDEGFSVITRRSSWRFAARLAL</sequence>
<dbReference type="EMBL" id="JAALFE010000033">
    <property type="protein sequence ID" value="NGQ93142.1"/>
    <property type="molecule type" value="Genomic_DNA"/>
</dbReference>
<dbReference type="GO" id="GO:0008168">
    <property type="term" value="F:methyltransferase activity"/>
    <property type="evidence" value="ECO:0007669"/>
    <property type="project" value="UniProtKB-KW"/>
</dbReference>
<comment type="caution">
    <text evidence="5">The sequence shown here is derived from an EMBL/GenBank/DDBJ whole genome shotgun (WGS) entry which is preliminary data.</text>
</comment>
<protein>
    <submittedName>
        <fullName evidence="5">Trimethylamine methyltransferase</fullName>
    </submittedName>
</protein>
<keyword evidence="6" id="KW-1185">Reference proteome</keyword>
<evidence type="ECO:0000256" key="3">
    <source>
        <dbReference type="ARBA" id="ARBA00022679"/>
    </source>
</evidence>
<keyword evidence="3 5" id="KW-0808">Transferase</keyword>
<name>A0A6M1U340_9RHOB</name>
<comment type="similarity">
    <text evidence="1">Belongs to the trimethylamine methyltransferase family.</text>
</comment>
<evidence type="ECO:0000313" key="6">
    <source>
        <dbReference type="Proteomes" id="UP000474758"/>
    </source>
</evidence>
<dbReference type="InterPro" id="IPR038601">
    <property type="entry name" value="MttB-like_sf"/>
</dbReference>
<dbReference type="AlphaFoldDB" id="A0A6M1U340"/>
<proteinExistence type="inferred from homology"/>
<dbReference type="Gene3D" id="3.20.20.480">
    <property type="entry name" value="Trimethylamine methyltransferase-like"/>
    <property type="match status" value="1"/>
</dbReference>
<organism evidence="5 6">
    <name type="scientific">Paragemmobacter kunshanensis</name>
    <dbReference type="NCBI Taxonomy" id="2583234"/>
    <lineage>
        <taxon>Bacteria</taxon>
        <taxon>Pseudomonadati</taxon>
        <taxon>Pseudomonadota</taxon>
        <taxon>Alphaproteobacteria</taxon>
        <taxon>Rhodobacterales</taxon>
        <taxon>Paracoccaceae</taxon>
        <taxon>Paragemmobacter</taxon>
    </lineage>
</organism>
<gene>
    <name evidence="5" type="ORF">G5V65_19825</name>
</gene>
<evidence type="ECO:0000256" key="1">
    <source>
        <dbReference type="ARBA" id="ARBA00007137"/>
    </source>
</evidence>
<dbReference type="GO" id="GO:0032259">
    <property type="term" value="P:methylation"/>
    <property type="evidence" value="ECO:0007669"/>
    <property type="project" value="UniProtKB-KW"/>
</dbReference>
<evidence type="ECO:0000313" key="5">
    <source>
        <dbReference type="EMBL" id="NGQ93142.1"/>
    </source>
</evidence>
<keyword evidence="2 5" id="KW-0489">Methyltransferase</keyword>
<dbReference type="InterPro" id="IPR010426">
    <property type="entry name" value="MTTB_MeTrfase"/>
</dbReference>
<feature type="region of interest" description="Disordered" evidence="4">
    <location>
        <begin position="531"/>
        <end position="582"/>
    </location>
</feature>